<keyword evidence="1" id="KW-1277">Toxin-antitoxin system</keyword>
<dbReference type="InterPro" id="IPR035093">
    <property type="entry name" value="RelE/ParE_toxin_dom_sf"/>
</dbReference>
<gene>
    <name evidence="2" type="ORF">LB452_11025</name>
</gene>
<organism evidence="2 3">
    <name type="scientific">Psychroflexus longus</name>
    <dbReference type="NCBI Taxonomy" id="2873596"/>
    <lineage>
        <taxon>Bacteria</taxon>
        <taxon>Pseudomonadati</taxon>
        <taxon>Bacteroidota</taxon>
        <taxon>Flavobacteriia</taxon>
        <taxon>Flavobacteriales</taxon>
        <taxon>Flavobacteriaceae</taxon>
        <taxon>Psychroflexus</taxon>
    </lineage>
</organism>
<dbReference type="RefSeq" id="WP_224461790.1">
    <property type="nucleotide sequence ID" value="NZ_JAIQZE010000012.1"/>
</dbReference>
<evidence type="ECO:0000313" key="2">
    <source>
        <dbReference type="EMBL" id="MBZ9779454.1"/>
    </source>
</evidence>
<sequence length="101" mass="12118">MKRKVLIPKTAEKKLDKLFDYLLNEWSKKVKNEFIEKLNNSIEIIRTQPVIFPESKKGKNLRRCTITKQTTLYYRFNSKHIYIVTLFDTRQDPGRLKSDIL</sequence>
<proteinExistence type="predicted"/>
<evidence type="ECO:0000256" key="1">
    <source>
        <dbReference type="ARBA" id="ARBA00022649"/>
    </source>
</evidence>
<name>A0ABS7XLT3_9FLAO</name>
<accession>A0ABS7XLT3</accession>
<reference evidence="3" key="1">
    <citation type="submission" date="2023-07" db="EMBL/GenBank/DDBJ databases">
        <title>Novel species isolated from saline lakes on Tibetan Plateau.</title>
        <authorList>
            <person name="Lu H."/>
        </authorList>
    </citation>
    <scope>NUCLEOTIDE SEQUENCE [LARGE SCALE GENOMIC DNA]</scope>
    <source>
        <strain evidence="3">CAK8W</strain>
    </source>
</reference>
<protein>
    <submittedName>
        <fullName evidence="2">Type II toxin-antitoxin system RelE/ParE family toxin</fullName>
    </submittedName>
</protein>
<comment type="caution">
    <text evidence="2">The sequence shown here is derived from an EMBL/GenBank/DDBJ whole genome shotgun (WGS) entry which is preliminary data.</text>
</comment>
<keyword evidence="3" id="KW-1185">Reference proteome</keyword>
<dbReference type="EMBL" id="JAIQZE010000012">
    <property type="protein sequence ID" value="MBZ9779454.1"/>
    <property type="molecule type" value="Genomic_DNA"/>
</dbReference>
<dbReference type="Gene3D" id="3.30.2310.20">
    <property type="entry name" value="RelE-like"/>
    <property type="match status" value="1"/>
</dbReference>
<dbReference type="Pfam" id="PF05016">
    <property type="entry name" value="ParE_toxin"/>
    <property type="match status" value="1"/>
</dbReference>
<evidence type="ECO:0000313" key="3">
    <source>
        <dbReference type="Proteomes" id="UP001199314"/>
    </source>
</evidence>
<dbReference type="InterPro" id="IPR007712">
    <property type="entry name" value="RelE/ParE_toxin"/>
</dbReference>
<dbReference type="Proteomes" id="UP001199314">
    <property type="component" value="Unassembled WGS sequence"/>
</dbReference>